<evidence type="ECO:0000256" key="3">
    <source>
        <dbReference type="ARBA" id="ARBA00014839"/>
    </source>
</evidence>
<evidence type="ECO:0000313" key="14">
    <source>
        <dbReference type="Proteomes" id="UP000824135"/>
    </source>
</evidence>
<evidence type="ECO:0000256" key="7">
    <source>
        <dbReference type="ARBA" id="ARBA00023004"/>
    </source>
</evidence>
<evidence type="ECO:0000256" key="4">
    <source>
        <dbReference type="ARBA" id="ARBA00022448"/>
    </source>
</evidence>
<comment type="catalytic activity">
    <reaction evidence="10">
        <text>reduced [rubredoxin] + superoxide + 2 H(+) = oxidized [rubredoxin] + H2O2</text>
        <dbReference type="Rhea" id="RHEA:21324"/>
        <dbReference type="Rhea" id="RHEA-COMP:10302"/>
        <dbReference type="Rhea" id="RHEA-COMP:10303"/>
        <dbReference type="ChEBI" id="CHEBI:15378"/>
        <dbReference type="ChEBI" id="CHEBI:16240"/>
        <dbReference type="ChEBI" id="CHEBI:18421"/>
        <dbReference type="ChEBI" id="CHEBI:29033"/>
        <dbReference type="ChEBI" id="CHEBI:29034"/>
        <dbReference type="EC" id="1.15.1.2"/>
    </reaction>
</comment>
<dbReference type="SUPFAM" id="SSF57802">
    <property type="entry name" value="Rubredoxin-like"/>
    <property type="match status" value="1"/>
</dbReference>
<dbReference type="EMBL" id="DXCO01000028">
    <property type="protein sequence ID" value="HIY78096.1"/>
    <property type="molecule type" value="Genomic_DNA"/>
</dbReference>
<evidence type="ECO:0000259" key="12">
    <source>
        <dbReference type="Pfam" id="PF06397"/>
    </source>
</evidence>
<dbReference type="GO" id="GO:0050605">
    <property type="term" value="F:superoxide reductase activity"/>
    <property type="evidence" value="ECO:0007669"/>
    <property type="project" value="UniProtKB-EC"/>
</dbReference>
<evidence type="ECO:0000256" key="6">
    <source>
        <dbReference type="ARBA" id="ARBA00022982"/>
    </source>
</evidence>
<evidence type="ECO:0000256" key="10">
    <source>
        <dbReference type="ARBA" id="ARBA00047448"/>
    </source>
</evidence>
<accession>A0A9D1Z731</accession>
<protein>
    <recommendedName>
        <fullName evidence="3">Desulfoferrodoxin</fullName>
        <ecNumber evidence="2">1.15.1.2</ecNumber>
    </recommendedName>
    <alternativeName>
        <fullName evidence="9">Superoxide reductase</fullName>
    </alternativeName>
</protein>
<evidence type="ECO:0000259" key="11">
    <source>
        <dbReference type="Pfam" id="PF01880"/>
    </source>
</evidence>
<evidence type="ECO:0000256" key="2">
    <source>
        <dbReference type="ARBA" id="ARBA00012679"/>
    </source>
</evidence>
<comment type="function">
    <text evidence="8">Catalyzes the one-electron reduction of superoxide anion radical to hydrogen peroxide at a nonheme ferrous iron center. Plays a fundamental role in case of oxidative stress via its superoxide detoxification activity.</text>
</comment>
<feature type="domain" description="Desulfoferrodoxin ferrous iron-binding" evidence="11">
    <location>
        <begin position="50"/>
        <end position="132"/>
    </location>
</feature>
<dbReference type="InterPro" id="IPR036073">
    <property type="entry name" value="Desulfoferrodoxin_Fe-bd_dom_sf"/>
</dbReference>
<dbReference type="InterPro" id="IPR004462">
    <property type="entry name" value="Desulfoferrodoxin_N"/>
</dbReference>
<proteinExistence type="inferred from homology"/>
<dbReference type="SUPFAM" id="SSF49367">
    <property type="entry name" value="Superoxide reductase-like"/>
    <property type="match status" value="1"/>
</dbReference>
<dbReference type="EC" id="1.15.1.2" evidence="2"/>
<comment type="caution">
    <text evidence="13">The sequence shown here is derived from an EMBL/GenBank/DDBJ whole genome shotgun (WGS) entry which is preliminary data.</text>
</comment>
<dbReference type="Pfam" id="PF01880">
    <property type="entry name" value="Desulfoferrodox"/>
    <property type="match status" value="1"/>
</dbReference>
<dbReference type="Gene3D" id="2.60.40.730">
    <property type="entry name" value="SOR catalytic domain"/>
    <property type="match status" value="1"/>
</dbReference>
<keyword evidence="7" id="KW-0408">Iron</keyword>
<organism evidence="13 14">
    <name type="scientific">Candidatus Borkfalkia excrementavium</name>
    <dbReference type="NCBI Taxonomy" id="2838505"/>
    <lineage>
        <taxon>Bacteria</taxon>
        <taxon>Bacillati</taxon>
        <taxon>Bacillota</taxon>
        <taxon>Clostridia</taxon>
        <taxon>Christensenellales</taxon>
        <taxon>Christensenellaceae</taxon>
        <taxon>Candidatus Borkfalkia</taxon>
    </lineage>
</organism>
<reference evidence="13" key="1">
    <citation type="journal article" date="2021" name="PeerJ">
        <title>Extensive microbial diversity within the chicken gut microbiome revealed by metagenomics and culture.</title>
        <authorList>
            <person name="Gilroy R."/>
            <person name="Ravi A."/>
            <person name="Getino M."/>
            <person name="Pursley I."/>
            <person name="Horton D.L."/>
            <person name="Alikhan N.F."/>
            <person name="Baker D."/>
            <person name="Gharbi K."/>
            <person name="Hall N."/>
            <person name="Watson M."/>
            <person name="Adriaenssens E.M."/>
            <person name="Foster-Nyarko E."/>
            <person name="Jarju S."/>
            <person name="Secka A."/>
            <person name="Antonio M."/>
            <person name="Oren A."/>
            <person name="Chaudhuri R.R."/>
            <person name="La Ragione R."/>
            <person name="Hildebrand F."/>
            <person name="Pallen M.J."/>
        </authorList>
    </citation>
    <scope>NUCLEOTIDE SEQUENCE</scope>
    <source>
        <strain evidence="13">CHK199-9574</strain>
    </source>
</reference>
<evidence type="ECO:0000313" key="13">
    <source>
        <dbReference type="EMBL" id="HIY78096.1"/>
    </source>
</evidence>
<evidence type="ECO:0000256" key="9">
    <source>
        <dbReference type="ARBA" id="ARBA00031398"/>
    </source>
</evidence>
<dbReference type="Proteomes" id="UP000824135">
    <property type="component" value="Unassembled WGS sequence"/>
</dbReference>
<dbReference type="Pfam" id="PF06397">
    <property type="entry name" value="Desulfoferrod_N"/>
    <property type="match status" value="1"/>
</dbReference>
<keyword evidence="6" id="KW-0249">Electron transport</keyword>
<evidence type="ECO:0000256" key="8">
    <source>
        <dbReference type="ARBA" id="ARBA00024690"/>
    </source>
</evidence>
<dbReference type="InterPro" id="IPR051233">
    <property type="entry name" value="Desulfoferrodoxin_SOR"/>
</dbReference>
<dbReference type="AlphaFoldDB" id="A0A9D1Z731"/>
<dbReference type="InterPro" id="IPR002742">
    <property type="entry name" value="Desulfoferrodoxin_Fe-bd_dom"/>
</dbReference>
<evidence type="ECO:0000256" key="1">
    <source>
        <dbReference type="ARBA" id="ARBA00005941"/>
    </source>
</evidence>
<keyword evidence="5" id="KW-0479">Metal-binding</keyword>
<reference evidence="13" key="2">
    <citation type="submission" date="2021-04" db="EMBL/GenBank/DDBJ databases">
        <authorList>
            <person name="Gilroy R."/>
        </authorList>
    </citation>
    <scope>NUCLEOTIDE SEQUENCE</scope>
    <source>
        <strain evidence="13">CHK199-9574</strain>
    </source>
</reference>
<feature type="domain" description="Desulfoferrodoxin N-terminal" evidence="12">
    <location>
        <begin position="10"/>
        <end position="43"/>
    </location>
</feature>
<evidence type="ECO:0000256" key="5">
    <source>
        <dbReference type="ARBA" id="ARBA00022723"/>
    </source>
</evidence>
<gene>
    <name evidence="13" type="ORF">H9728_03540</name>
</gene>
<sequence length="133" mass="14389">MDKITTGGNRVMKFYKCMHCGNVAVKVHDAGVPLVCCGEKMKELIAGESDGAAEKHVPAYSENGGRVLVEVGSVAHPMTEEHSINFIALETKKGYQIAYLRAGEKPEAEFSVVSGDEVVAVYAYCNLHGLWKA</sequence>
<dbReference type="PANTHER" id="PTHR36541:SF1">
    <property type="entry name" value="SUPEROXIDE REDUCTASE-RELATED"/>
    <property type="match status" value="1"/>
</dbReference>
<comment type="similarity">
    <text evidence="1">Belongs to the desulfoferrodoxin family.</text>
</comment>
<name>A0A9D1Z731_9FIRM</name>
<dbReference type="PANTHER" id="PTHR36541">
    <property type="entry name" value="SUPEROXIDE REDUCTASE-RELATED"/>
    <property type="match status" value="1"/>
</dbReference>
<dbReference type="GO" id="GO:0005506">
    <property type="term" value="F:iron ion binding"/>
    <property type="evidence" value="ECO:0007669"/>
    <property type="project" value="InterPro"/>
</dbReference>
<keyword evidence="4" id="KW-0813">Transport</keyword>